<dbReference type="InterPro" id="IPR038142">
    <property type="entry name" value="Cytochrome_P460_sp"/>
</dbReference>
<keyword evidence="1" id="KW-0732">Signal</keyword>
<evidence type="ECO:0000313" key="4">
    <source>
        <dbReference type="Proteomes" id="UP000059672"/>
    </source>
</evidence>
<organism evidence="3 4">
    <name type="scientific">Lutibacter profundi</name>
    <dbReference type="NCBI Taxonomy" id="1622118"/>
    <lineage>
        <taxon>Bacteria</taxon>
        <taxon>Pseudomonadati</taxon>
        <taxon>Bacteroidota</taxon>
        <taxon>Flavobacteriia</taxon>
        <taxon>Flavobacteriales</taxon>
        <taxon>Flavobacteriaceae</taxon>
        <taxon>Lutibacter</taxon>
    </lineage>
</organism>
<dbReference type="Proteomes" id="UP000059672">
    <property type="component" value="Chromosome"/>
</dbReference>
<feature type="domain" description="Cytochrome P460" evidence="2">
    <location>
        <begin position="46"/>
        <end position="169"/>
    </location>
</feature>
<proteinExistence type="predicted"/>
<gene>
    <name evidence="3" type="ORF">Lupro_11685</name>
</gene>
<dbReference type="Pfam" id="PF16694">
    <property type="entry name" value="Cytochrome_P460"/>
    <property type="match status" value="1"/>
</dbReference>
<dbReference type="RefSeq" id="WP_068210528.1">
    <property type="nucleotide sequence ID" value="NZ_CP013355.1"/>
</dbReference>
<keyword evidence="4" id="KW-1185">Reference proteome</keyword>
<dbReference type="CDD" id="cd20753">
    <property type="entry name" value="cyt_P460_Mc-like"/>
    <property type="match status" value="1"/>
</dbReference>
<dbReference type="EMBL" id="CP013355">
    <property type="protein sequence ID" value="AMC11886.1"/>
    <property type="molecule type" value="Genomic_DNA"/>
</dbReference>
<feature type="signal peptide" evidence="1">
    <location>
        <begin position="1"/>
        <end position="21"/>
    </location>
</feature>
<feature type="chain" id="PRO_5007066339" description="Cytochrome P460 domain-containing protein" evidence="1">
    <location>
        <begin position="22"/>
        <end position="175"/>
    </location>
</feature>
<dbReference type="OrthoDB" id="196738at2"/>
<dbReference type="AlphaFoldDB" id="A0A0X8G8D4"/>
<sequence>MKKIKIIVLLAFILMTSCAKKSNYHLVSKVPDLIMPKNGLKFKEIEDYKNYKIVATHFRTDKNELRYVLVNEIAFKPFTNNEILPEGSKIVKIGWKVKKMSNFGVALESDSLQRIEYMIKDSKRFKDNPGNWGYARFVKENNKYKSWGKGTVSCIACHNLSKGNNFVFTKYQKVF</sequence>
<evidence type="ECO:0000313" key="3">
    <source>
        <dbReference type="EMBL" id="AMC11886.1"/>
    </source>
</evidence>
<dbReference type="Gene3D" id="3.50.70.20">
    <property type="entry name" value="Cytochrome P460"/>
    <property type="match status" value="1"/>
</dbReference>
<protein>
    <recommendedName>
        <fullName evidence="2">Cytochrome P460 domain-containing protein</fullName>
    </recommendedName>
</protein>
<dbReference type="InterPro" id="IPR032033">
    <property type="entry name" value="Cytochrome_P460"/>
</dbReference>
<dbReference type="STRING" id="1622118.Lupro_11685"/>
<evidence type="ECO:0000256" key="1">
    <source>
        <dbReference type="SAM" id="SignalP"/>
    </source>
</evidence>
<reference evidence="3 4" key="2">
    <citation type="journal article" date="2016" name="Int. J. Syst. Evol. Microbiol.">
        <title>Lutibacter profundi sp. nov., isolated from a deep-sea hydrothermal system on the Arctic Mid-Ocean Ridge and emended description of the genus Lutibacter.</title>
        <authorList>
            <person name="Le Moine Bauer S."/>
            <person name="Roalkvam I."/>
            <person name="Steen I.H."/>
            <person name="Dahle H."/>
        </authorList>
    </citation>
    <scope>NUCLEOTIDE SEQUENCE [LARGE SCALE GENOMIC DNA]</scope>
    <source>
        <strain evidence="3 4">LP1</strain>
    </source>
</reference>
<evidence type="ECO:0000259" key="2">
    <source>
        <dbReference type="Pfam" id="PF16694"/>
    </source>
</evidence>
<dbReference type="PROSITE" id="PS51257">
    <property type="entry name" value="PROKAR_LIPOPROTEIN"/>
    <property type="match status" value="1"/>
</dbReference>
<reference evidence="4" key="1">
    <citation type="submission" date="2015-12" db="EMBL/GenBank/DDBJ databases">
        <title>Complete genome sequence of Lutibacter profundus strain LP1.</title>
        <authorList>
            <person name="Wissuwa J."/>
            <person name="Le Moine Bauer S."/>
            <person name="Stokke R."/>
            <person name="Dahle H."/>
            <person name="Steen I.H."/>
        </authorList>
    </citation>
    <scope>NUCLEOTIDE SEQUENCE [LARGE SCALE GENOMIC DNA]</scope>
    <source>
        <strain evidence="4">LP1</strain>
    </source>
</reference>
<accession>A0A0X8G8D4</accession>
<name>A0A0X8G8D4_9FLAO</name>
<dbReference type="KEGG" id="lut:Lupro_11685"/>